<dbReference type="Proteomes" id="UP000276133">
    <property type="component" value="Unassembled WGS sequence"/>
</dbReference>
<keyword evidence="1" id="KW-0812">Transmembrane</keyword>
<proteinExistence type="predicted"/>
<organism evidence="2 3">
    <name type="scientific">Brachionus plicatilis</name>
    <name type="common">Marine rotifer</name>
    <name type="synonym">Brachionus muelleri</name>
    <dbReference type="NCBI Taxonomy" id="10195"/>
    <lineage>
        <taxon>Eukaryota</taxon>
        <taxon>Metazoa</taxon>
        <taxon>Spiralia</taxon>
        <taxon>Gnathifera</taxon>
        <taxon>Rotifera</taxon>
        <taxon>Eurotatoria</taxon>
        <taxon>Monogononta</taxon>
        <taxon>Pseudotrocha</taxon>
        <taxon>Ploima</taxon>
        <taxon>Brachionidae</taxon>
        <taxon>Brachionus</taxon>
    </lineage>
</organism>
<evidence type="ECO:0000313" key="2">
    <source>
        <dbReference type="EMBL" id="RNA13526.1"/>
    </source>
</evidence>
<keyword evidence="1" id="KW-0472">Membrane</keyword>
<reference evidence="2 3" key="1">
    <citation type="journal article" date="2018" name="Sci. Rep.">
        <title>Genomic signatures of local adaptation to the degree of environmental predictability in rotifers.</title>
        <authorList>
            <person name="Franch-Gras L."/>
            <person name="Hahn C."/>
            <person name="Garcia-Roger E.M."/>
            <person name="Carmona M.J."/>
            <person name="Serra M."/>
            <person name="Gomez A."/>
        </authorList>
    </citation>
    <scope>NUCLEOTIDE SEQUENCE [LARGE SCALE GENOMIC DNA]</scope>
    <source>
        <strain evidence="2">HYR1</strain>
    </source>
</reference>
<feature type="transmembrane region" description="Helical" evidence="1">
    <location>
        <begin position="26"/>
        <end position="48"/>
    </location>
</feature>
<sequence>MKLIYNLKKITELKKTVQIQKDFKKLFVPNSIQLSLLLFIFLEFNSIFGKENAEYLNRQKRLLNLEL</sequence>
<comment type="caution">
    <text evidence="2">The sequence shown here is derived from an EMBL/GenBank/DDBJ whole genome shotgun (WGS) entry which is preliminary data.</text>
</comment>
<name>A0A3M7QQ55_BRAPC</name>
<evidence type="ECO:0000256" key="1">
    <source>
        <dbReference type="SAM" id="Phobius"/>
    </source>
</evidence>
<gene>
    <name evidence="2" type="ORF">BpHYR1_019837</name>
</gene>
<dbReference type="EMBL" id="REGN01005385">
    <property type="protein sequence ID" value="RNA13526.1"/>
    <property type="molecule type" value="Genomic_DNA"/>
</dbReference>
<keyword evidence="1" id="KW-1133">Transmembrane helix</keyword>
<dbReference type="AlphaFoldDB" id="A0A3M7QQ55"/>
<accession>A0A3M7QQ55</accession>
<evidence type="ECO:0000313" key="3">
    <source>
        <dbReference type="Proteomes" id="UP000276133"/>
    </source>
</evidence>
<protein>
    <submittedName>
        <fullName evidence="2">Uncharacterized protein</fullName>
    </submittedName>
</protein>
<keyword evidence="3" id="KW-1185">Reference proteome</keyword>